<accession>A0A9P8GTB5</accession>
<dbReference type="AlphaFoldDB" id="A0A9P8GTB5"/>
<protein>
    <submittedName>
        <fullName evidence="1">Uncharacterized protein</fullName>
    </submittedName>
</protein>
<reference evidence="1" key="2">
    <citation type="submission" date="2021-08" db="EMBL/GenBank/DDBJ databases">
        <authorList>
            <person name="Gostincar C."/>
            <person name="Sun X."/>
            <person name="Song Z."/>
            <person name="Gunde-Cimerman N."/>
        </authorList>
    </citation>
    <scope>NUCLEOTIDE SEQUENCE</scope>
    <source>
        <strain evidence="1">EXF-8016</strain>
    </source>
</reference>
<feature type="non-terminal residue" evidence="1">
    <location>
        <position position="202"/>
    </location>
</feature>
<evidence type="ECO:0000313" key="1">
    <source>
        <dbReference type="EMBL" id="KAH0238020.1"/>
    </source>
</evidence>
<sequence length="202" mass="22628">MLEDKLVHLKLILLRFLNSGDYGNRNEIWAFVGKAGGGFGCQESIPKTPVQTEYFQPILDTVFQSQTQGSQRLQVESLQAVCRTGRHLGPAFAQLTASRFYAQPRPPKNLRLVNVDILHRLSSQCKAGLLQSPVRNATSEDVQTTVERQADGFLQKCEYTIRSSGSSITCVHAVMRSNNQSWESTIDVHTWPQPPVRCLPDE</sequence>
<proteinExistence type="predicted"/>
<organism evidence="1 2">
    <name type="scientific">Aureobasidium melanogenum</name>
    <name type="common">Aureobasidium pullulans var. melanogenum</name>
    <dbReference type="NCBI Taxonomy" id="46634"/>
    <lineage>
        <taxon>Eukaryota</taxon>
        <taxon>Fungi</taxon>
        <taxon>Dikarya</taxon>
        <taxon>Ascomycota</taxon>
        <taxon>Pezizomycotina</taxon>
        <taxon>Dothideomycetes</taxon>
        <taxon>Dothideomycetidae</taxon>
        <taxon>Dothideales</taxon>
        <taxon>Saccotheciaceae</taxon>
        <taxon>Aureobasidium</taxon>
    </lineage>
</organism>
<comment type="caution">
    <text evidence="1">The sequence shown here is derived from an EMBL/GenBank/DDBJ whole genome shotgun (WGS) entry which is preliminary data.</text>
</comment>
<dbReference type="Proteomes" id="UP000767238">
    <property type="component" value="Unassembled WGS sequence"/>
</dbReference>
<evidence type="ECO:0000313" key="2">
    <source>
        <dbReference type="Proteomes" id="UP000767238"/>
    </source>
</evidence>
<name>A0A9P8GTB5_AURME</name>
<gene>
    <name evidence="1" type="ORF">KCV03_g209</name>
</gene>
<dbReference type="EMBL" id="JAHFYH010000001">
    <property type="protein sequence ID" value="KAH0238020.1"/>
    <property type="molecule type" value="Genomic_DNA"/>
</dbReference>
<reference evidence="1" key="1">
    <citation type="journal article" date="2021" name="J Fungi (Basel)">
        <title>Virulence traits and population genomics of the black yeast Aureobasidium melanogenum.</title>
        <authorList>
            <person name="Cernosa A."/>
            <person name="Sun X."/>
            <person name="Gostincar C."/>
            <person name="Fang C."/>
            <person name="Gunde-Cimerman N."/>
            <person name="Song Z."/>
        </authorList>
    </citation>
    <scope>NUCLEOTIDE SEQUENCE</scope>
    <source>
        <strain evidence="1">EXF-8016</strain>
    </source>
</reference>